<comment type="caution">
    <text evidence="2">The sequence shown here is derived from an EMBL/GenBank/DDBJ whole genome shotgun (WGS) entry which is preliminary data.</text>
</comment>
<accession>A0AAV0WGG4</accession>
<dbReference type="Proteomes" id="UP001160148">
    <property type="component" value="Unassembled WGS sequence"/>
</dbReference>
<dbReference type="EMBL" id="CARXXK010000002">
    <property type="protein sequence ID" value="CAI6354894.1"/>
    <property type="molecule type" value="Genomic_DNA"/>
</dbReference>
<evidence type="ECO:0000256" key="1">
    <source>
        <dbReference type="SAM" id="MobiDB-lite"/>
    </source>
</evidence>
<evidence type="ECO:0000313" key="3">
    <source>
        <dbReference type="Proteomes" id="UP001160148"/>
    </source>
</evidence>
<dbReference type="Pfam" id="PF15992">
    <property type="entry name" value="DUF4769"/>
    <property type="match status" value="1"/>
</dbReference>
<evidence type="ECO:0000313" key="2">
    <source>
        <dbReference type="EMBL" id="CAI6354894.1"/>
    </source>
</evidence>
<name>A0AAV0WGG4_9HEMI</name>
<gene>
    <name evidence="2" type="ORF">MEUPH1_LOCUS10819</name>
</gene>
<organism evidence="2 3">
    <name type="scientific">Macrosiphum euphorbiae</name>
    <name type="common">potato aphid</name>
    <dbReference type="NCBI Taxonomy" id="13131"/>
    <lineage>
        <taxon>Eukaryota</taxon>
        <taxon>Metazoa</taxon>
        <taxon>Ecdysozoa</taxon>
        <taxon>Arthropoda</taxon>
        <taxon>Hexapoda</taxon>
        <taxon>Insecta</taxon>
        <taxon>Pterygota</taxon>
        <taxon>Neoptera</taxon>
        <taxon>Paraneoptera</taxon>
        <taxon>Hemiptera</taxon>
        <taxon>Sternorrhyncha</taxon>
        <taxon>Aphidomorpha</taxon>
        <taxon>Aphidoidea</taxon>
        <taxon>Aphididae</taxon>
        <taxon>Macrosiphini</taxon>
        <taxon>Macrosiphum</taxon>
    </lineage>
</organism>
<feature type="compositionally biased region" description="Polar residues" evidence="1">
    <location>
        <begin position="26"/>
        <end position="46"/>
    </location>
</feature>
<sequence>MSPIYLDFQGTSSSSSSSNTSNTNTPSRFSPYQKSIPYQRSTPSPDNSCTIVLSDILNETSRGKGLVELYNKFSNFHEDQRYILISLIAQYYEEKGVKMSLAASYQLEQQILERFPSEKLVICYH</sequence>
<feature type="region of interest" description="Disordered" evidence="1">
    <location>
        <begin position="1"/>
        <end position="46"/>
    </location>
</feature>
<protein>
    <submittedName>
        <fullName evidence="2">Uncharacterized protein</fullName>
    </submittedName>
</protein>
<keyword evidence="3" id="KW-1185">Reference proteome</keyword>
<proteinExistence type="predicted"/>
<dbReference type="InterPro" id="IPR031934">
    <property type="entry name" value="DUF4769"/>
</dbReference>
<reference evidence="2 3" key="1">
    <citation type="submission" date="2023-01" db="EMBL/GenBank/DDBJ databases">
        <authorList>
            <person name="Whitehead M."/>
        </authorList>
    </citation>
    <scope>NUCLEOTIDE SEQUENCE [LARGE SCALE GENOMIC DNA]</scope>
</reference>
<feature type="compositionally biased region" description="Low complexity" evidence="1">
    <location>
        <begin position="11"/>
        <end position="25"/>
    </location>
</feature>
<dbReference type="AlphaFoldDB" id="A0AAV0WGG4"/>